<dbReference type="FunCoup" id="I2H9E0">
    <property type="interactions" value="101"/>
</dbReference>
<sequence length="865" mass="100081">MGVPPIWEILKPFIQDSRIPLKVFVSEFYKKNNQFPRIAIDGYTWLFECGFIVKIPPKNANNNNNNNNENVSYISNSKAMTNFVYRLKELLSLNIEMVFVFDGNLKPWFKNKYKSEKDYNILANEKDNDYLELYNDHLKSHQTKNQCLALNDSFHEPSFLKSVKKLLDHLNIPYLQACGEGEAQCAWLNINRYVHYVLANDSDTLMFGCKNMLRNFSKFWDDKGATAGSGSSPEKHRDNKEYFVTVINMDEVQKQSIHRIDRWSLLFFSVLLGADYNDGVKGLGKVKAAKLSYSTAPDFSLKFRKIFENIDQEKKRRIEKYDSFKKEVFEYCKNHSVQLFGRNYKTLLGEDAFEGWPIEYVVMFYFHPYLLYSVEDWMRNLDFDDCTECKIDDLEKIQFSSLHKYLRKGQIYGVTNFDRWFHSTMHESFLLRYIWLNNSIDKKIMKITEEKTTSIGNSPETLVFYKVRYNSFLEGIEYDETMDISRSSSPSKSPSKSPIRPSILKTPGKSPSGSSKKLPIRSRSPTRRQMDIKEYKFGVWILKDLIPKNHTLVLDYNKRMNEKTLQDSQKKTRSPRKKKYSQKNTLDGFLSKHSSPSKSSSPTKTLHTSTNKLQLNKDSFVPSKPVKRQLFIDIYSSDSEHGSQHLSTKVEAKDDSLVILEDYKIDNDISDISPTKSNQDLGCSTQELDVQDESPLKRQRLVRNSSLLDQSPNTISSDKFPQSYNYKSINSSQSPKKSLLIPPLTSPSKLETNISIPKTSHSHELQKQHSTLSSMISETDDQYSINKNDPLHLDENSKKKPISTSKKSSFPEEKILYQNPVPKLTRGESILDRLAQEAQEVYDDFQNCGTLSDITLDDDDSLTLT</sequence>
<dbReference type="InterPro" id="IPR006084">
    <property type="entry name" value="XPG/Rad2"/>
</dbReference>
<dbReference type="STRING" id="1071380.I2H9E0"/>
<dbReference type="PANTHER" id="PTHR11081">
    <property type="entry name" value="FLAP ENDONUCLEASE FAMILY MEMBER"/>
    <property type="match status" value="1"/>
</dbReference>
<evidence type="ECO:0000313" key="6">
    <source>
        <dbReference type="EMBL" id="CCH62992.1"/>
    </source>
</evidence>
<dbReference type="SUPFAM" id="SSF88723">
    <property type="entry name" value="PIN domain-like"/>
    <property type="match status" value="1"/>
</dbReference>
<dbReference type="CDD" id="cd09870">
    <property type="entry name" value="PIN_YEN1"/>
    <property type="match status" value="1"/>
</dbReference>
<feature type="compositionally biased region" description="Basic and acidic residues" evidence="3">
    <location>
        <begin position="789"/>
        <end position="798"/>
    </location>
</feature>
<dbReference type="GO" id="GO:0005634">
    <property type="term" value="C:nucleus"/>
    <property type="evidence" value="ECO:0007669"/>
    <property type="project" value="EnsemblFungi"/>
</dbReference>
<evidence type="ECO:0008006" key="8">
    <source>
        <dbReference type="Google" id="ProtNLM"/>
    </source>
</evidence>
<feature type="compositionally biased region" description="Basic residues" evidence="3">
    <location>
        <begin position="571"/>
        <end position="581"/>
    </location>
</feature>
<dbReference type="OrthoDB" id="2959108at2759"/>
<evidence type="ECO:0000313" key="7">
    <source>
        <dbReference type="Proteomes" id="UP000002866"/>
    </source>
</evidence>
<name>I2H9E0_HENB6</name>
<dbReference type="SUPFAM" id="SSF47807">
    <property type="entry name" value="5' to 3' exonuclease, C-terminal subdomain"/>
    <property type="match status" value="1"/>
</dbReference>
<dbReference type="eggNOG" id="KOG2520">
    <property type="taxonomic scope" value="Eukaryota"/>
</dbReference>
<accession>I2H9E0</accession>
<feature type="region of interest" description="Disordered" evidence="3">
    <location>
        <begin position="563"/>
        <end position="619"/>
    </location>
</feature>
<dbReference type="Gene3D" id="1.10.150.20">
    <property type="entry name" value="5' to 3' exonuclease, C-terminal subdomain"/>
    <property type="match status" value="1"/>
</dbReference>
<dbReference type="SMART" id="SM00485">
    <property type="entry name" value="XPGN"/>
    <property type="match status" value="1"/>
</dbReference>
<evidence type="ECO:0000259" key="4">
    <source>
        <dbReference type="SMART" id="SM00484"/>
    </source>
</evidence>
<feature type="region of interest" description="Disordered" evidence="3">
    <location>
        <begin position="668"/>
        <end position="745"/>
    </location>
</feature>
<feature type="compositionally biased region" description="Polar residues" evidence="3">
    <location>
        <begin position="768"/>
        <end position="787"/>
    </location>
</feature>
<dbReference type="GO" id="GO:0005737">
    <property type="term" value="C:cytoplasm"/>
    <property type="evidence" value="ECO:0007669"/>
    <property type="project" value="EnsemblFungi"/>
</dbReference>
<evidence type="ECO:0000256" key="3">
    <source>
        <dbReference type="SAM" id="MobiDB-lite"/>
    </source>
</evidence>
<dbReference type="InParanoid" id="I2H9E0"/>
<evidence type="ECO:0000256" key="1">
    <source>
        <dbReference type="ARBA" id="ARBA00022722"/>
    </source>
</evidence>
<keyword evidence="7" id="KW-1185">Reference proteome</keyword>
<proteinExistence type="predicted"/>
<dbReference type="PRINTS" id="PR00853">
    <property type="entry name" value="XPGRADSUPER"/>
</dbReference>
<dbReference type="RefSeq" id="XP_004182511.1">
    <property type="nucleotide sequence ID" value="XM_004182463.1"/>
</dbReference>
<dbReference type="EMBL" id="HE806324">
    <property type="protein sequence ID" value="CCH62992.1"/>
    <property type="molecule type" value="Genomic_DNA"/>
</dbReference>
<dbReference type="GO" id="GO:0006281">
    <property type="term" value="P:DNA repair"/>
    <property type="evidence" value="ECO:0007669"/>
    <property type="project" value="EnsemblFungi"/>
</dbReference>
<dbReference type="GeneID" id="14498169"/>
<dbReference type="GO" id="GO:0017108">
    <property type="term" value="F:5'-flap endonuclease activity"/>
    <property type="evidence" value="ECO:0007669"/>
    <property type="project" value="TreeGrafter"/>
</dbReference>
<evidence type="ECO:0000259" key="5">
    <source>
        <dbReference type="SMART" id="SM00485"/>
    </source>
</evidence>
<dbReference type="GO" id="GO:0008821">
    <property type="term" value="F:crossover junction DNA endonuclease activity"/>
    <property type="evidence" value="ECO:0007669"/>
    <property type="project" value="EnsemblFungi"/>
</dbReference>
<dbReference type="AlphaFoldDB" id="I2H9E0"/>
<dbReference type="KEGG" id="tbl:TBLA_0I03380"/>
<feature type="domain" description="XPG-I" evidence="4">
    <location>
        <begin position="168"/>
        <end position="249"/>
    </location>
</feature>
<dbReference type="InterPro" id="IPR006085">
    <property type="entry name" value="XPG_DNA_repair_N"/>
</dbReference>
<dbReference type="GO" id="GO:0051908">
    <property type="term" value="F:double-stranded DNA 5'-3' DNA exonuclease activity"/>
    <property type="evidence" value="ECO:0007669"/>
    <property type="project" value="EnsemblFungi"/>
</dbReference>
<dbReference type="InterPro" id="IPR029060">
    <property type="entry name" value="PIN-like_dom_sf"/>
</dbReference>
<dbReference type="InterPro" id="IPR036279">
    <property type="entry name" value="5-3_exonuclease_C_sf"/>
</dbReference>
<dbReference type="HOGENOM" id="CLU_016401_0_0_1"/>
<feature type="compositionally biased region" description="Low complexity" evidence="3">
    <location>
        <begin position="591"/>
        <end position="610"/>
    </location>
</feature>
<dbReference type="Pfam" id="PF00752">
    <property type="entry name" value="XPG_N"/>
    <property type="match status" value="1"/>
</dbReference>
<feature type="compositionally biased region" description="Low complexity" evidence="3">
    <location>
        <begin position="484"/>
        <end position="517"/>
    </location>
</feature>
<dbReference type="Gene3D" id="3.40.50.1010">
    <property type="entry name" value="5'-nuclease"/>
    <property type="match status" value="1"/>
</dbReference>
<feature type="compositionally biased region" description="Polar residues" evidence="3">
    <location>
        <begin position="670"/>
        <end position="688"/>
    </location>
</feature>
<feature type="compositionally biased region" description="Polar residues" evidence="3">
    <location>
        <begin position="702"/>
        <end position="736"/>
    </location>
</feature>
<keyword evidence="2" id="KW-0378">Hydrolase</keyword>
<dbReference type="InterPro" id="IPR006086">
    <property type="entry name" value="XPG-I_dom"/>
</dbReference>
<evidence type="ECO:0000256" key="2">
    <source>
        <dbReference type="ARBA" id="ARBA00022801"/>
    </source>
</evidence>
<dbReference type="SMART" id="SM00484">
    <property type="entry name" value="XPGI"/>
    <property type="match status" value="1"/>
</dbReference>
<protein>
    <recommendedName>
        <fullName evidence="8">XPG-I domain-containing protein</fullName>
    </recommendedName>
</protein>
<dbReference type="PANTHER" id="PTHR11081:SF72">
    <property type="entry name" value="HOLLIDAY JUNCTION RESOLVASE YEN1"/>
    <property type="match status" value="1"/>
</dbReference>
<feature type="region of interest" description="Disordered" evidence="3">
    <location>
        <begin position="483"/>
        <end position="527"/>
    </location>
</feature>
<feature type="domain" description="XPG N-terminal" evidence="5">
    <location>
        <begin position="1"/>
        <end position="126"/>
    </location>
</feature>
<gene>
    <name evidence="6" type="primary">TBLA0I03380</name>
    <name evidence="6" type="ORF">TBLA_0I03380</name>
</gene>
<organism evidence="6 7">
    <name type="scientific">Henningerozyma blattae (strain ATCC 34711 / CBS 6284 / DSM 70876 / NBRC 10599 / NRRL Y-10934 / UCD 77-7)</name>
    <name type="common">Yeast</name>
    <name type="synonym">Tetrapisispora blattae</name>
    <dbReference type="NCBI Taxonomy" id="1071380"/>
    <lineage>
        <taxon>Eukaryota</taxon>
        <taxon>Fungi</taxon>
        <taxon>Dikarya</taxon>
        <taxon>Ascomycota</taxon>
        <taxon>Saccharomycotina</taxon>
        <taxon>Saccharomycetes</taxon>
        <taxon>Saccharomycetales</taxon>
        <taxon>Saccharomycetaceae</taxon>
        <taxon>Henningerozyma</taxon>
    </lineage>
</organism>
<reference evidence="6 7" key="1">
    <citation type="journal article" date="2011" name="Proc. Natl. Acad. Sci. U.S.A.">
        <title>Evolutionary erosion of yeast sex chromosomes by mating-type switching accidents.</title>
        <authorList>
            <person name="Gordon J.L."/>
            <person name="Armisen D."/>
            <person name="Proux-Wera E."/>
            <person name="Oheigeartaigh S.S."/>
            <person name="Byrne K.P."/>
            <person name="Wolfe K.H."/>
        </authorList>
    </citation>
    <scope>NUCLEOTIDE SEQUENCE [LARGE SCALE GENOMIC DNA]</scope>
    <source>
        <strain evidence="7">ATCC 34711 / CBS 6284 / DSM 70876 / NBRC 10599 / NRRL Y-10934 / UCD 77-7</strain>
    </source>
</reference>
<dbReference type="Pfam" id="PF00867">
    <property type="entry name" value="XPG_I"/>
    <property type="match status" value="1"/>
</dbReference>
<dbReference type="Proteomes" id="UP000002866">
    <property type="component" value="Chromosome 9"/>
</dbReference>
<keyword evidence="1" id="KW-0540">Nuclease</keyword>
<feature type="region of interest" description="Disordered" evidence="3">
    <location>
        <begin position="757"/>
        <end position="813"/>
    </location>
</feature>